<comment type="caution">
    <text evidence="8">The sequence shown here is derived from an EMBL/GenBank/DDBJ whole genome shotgun (WGS) entry which is preliminary data.</text>
</comment>
<dbReference type="PANTHER" id="PTHR32322:SF2">
    <property type="entry name" value="EAMA DOMAIN-CONTAINING PROTEIN"/>
    <property type="match status" value="1"/>
</dbReference>
<feature type="transmembrane region" description="Helical" evidence="6">
    <location>
        <begin position="129"/>
        <end position="151"/>
    </location>
</feature>
<evidence type="ECO:0000256" key="1">
    <source>
        <dbReference type="ARBA" id="ARBA00004141"/>
    </source>
</evidence>
<dbReference type="InterPro" id="IPR037185">
    <property type="entry name" value="EmrE-like"/>
</dbReference>
<dbReference type="SUPFAM" id="SSF103481">
    <property type="entry name" value="Multidrug resistance efflux transporter EmrE"/>
    <property type="match status" value="2"/>
</dbReference>
<dbReference type="Proteomes" id="UP000286947">
    <property type="component" value="Unassembled WGS sequence"/>
</dbReference>
<feature type="transmembrane region" description="Helical" evidence="6">
    <location>
        <begin position="192"/>
        <end position="214"/>
    </location>
</feature>
<dbReference type="AlphaFoldDB" id="A0A433SBY9"/>
<feature type="transmembrane region" description="Helical" evidence="6">
    <location>
        <begin position="163"/>
        <end position="180"/>
    </location>
</feature>
<feature type="transmembrane region" description="Helical" evidence="6">
    <location>
        <begin position="252"/>
        <end position="270"/>
    </location>
</feature>
<feature type="transmembrane region" description="Helical" evidence="6">
    <location>
        <begin position="276"/>
        <end position="292"/>
    </location>
</feature>
<keyword evidence="5 6" id="KW-0472">Membrane</keyword>
<sequence>MMRSETRGLWLGFLGVAIFAATVPMTRLATGDASNPQLSPWFIAFGRAFVAGMLSIIFLAAVRSPWPKGRMQWTSLSLAVVGNVIGWPLFLGMAMRQVSATHAAVITALAPLATAIVVACILKLRARPLFWVCAFLGAALTMGFSMLRAYQQGHGFALETADLYLIAAIIFAAIGYAYGARVTPALGAEQTICWICILGLPITIPGTLMSWPQAPVDTSAWIGFAYTGIFSMWAGFFAWYRGLHLGGPLRVSQLQLFQPFLSILIAIPLLGEAFDPTALVFAAAVVIVVMIGKRHAIPK</sequence>
<evidence type="ECO:0000313" key="8">
    <source>
        <dbReference type="EMBL" id="RUS66268.1"/>
    </source>
</evidence>
<keyword evidence="9" id="KW-1185">Reference proteome</keyword>
<dbReference type="Pfam" id="PF00892">
    <property type="entry name" value="EamA"/>
    <property type="match status" value="2"/>
</dbReference>
<reference evidence="8 9" key="1">
    <citation type="submission" date="2018-01" db="EMBL/GenBank/DDBJ databases">
        <title>Saezia sanguinis gen. nov., sp. nov., in the order Burkholderiales isolated from human blood.</title>
        <authorList>
            <person name="Medina-Pascual M.J."/>
            <person name="Valdezate S."/>
            <person name="Monzon S."/>
            <person name="Cuesta I."/>
            <person name="Carrasco G."/>
            <person name="Villalon P."/>
            <person name="Saez-Nieto J.A."/>
        </authorList>
    </citation>
    <scope>NUCLEOTIDE SEQUENCE [LARGE SCALE GENOMIC DNA]</scope>
    <source>
        <strain evidence="8 9">CNM695-12</strain>
    </source>
</reference>
<gene>
    <name evidence="8" type="ORF">CUZ56_01993</name>
</gene>
<dbReference type="GO" id="GO:0016020">
    <property type="term" value="C:membrane"/>
    <property type="evidence" value="ECO:0007669"/>
    <property type="project" value="UniProtKB-SubCell"/>
</dbReference>
<feature type="transmembrane region" description="Helical" evidence="6">
    <location>
        <begin position="73"/>
        <end position="94"/>
    </location>
</feature>
<comment type="similarity">
    <text evidence="2">Belongs to the EamA transporter family.</text>
</comment>
<evidence type="ECO:0000256" key="2">
    <source>
        <dbReference type="ARBA" id="ARBA00007362"/>
    </source>
</evidence>
<keyword evidence="3 6" id="KW-0812">Transmembrane</keyword>
<feature type="transmembrane region" description="Helical" evidence="6">
    <location>
        <begin position="100"/>
        <end position="122"/>
    </location>
</feature>
<feature type="domain" description="EamA" evidence="7">
    <location>
        <begin position="161"/>
        <end position="290"/>
    </location>
</feature>
<dbReference type="OrthoDB" id="9784288at2"/>
<dbReference type="EMBL" id="PQSP01000005">
    <property type="protein sequence ID" value="RUS66268.1"/>
    <property type="molecule type" value="Genomic_DNA"/>
</dbReference>
<protein>
    <recommendedName>
        <fullName evidence="7">EamA domain-containing protein</fullName>
    </recommendedName>
</protein>
<feature type="transmembrane region" description="Helical" evidence="6">
    <location>
        <begin position="220"/>
        <end position="240"/>
    </location>
</feature>
<evidence type="ECO:0000256" key="6">
    <source>
        <dbReference type="SAM" id="Phobius"/>
    </source>
</evidence>
<evidence type="ECO:0000259" key="7">
    <source>
        <dbReference type="Pfam" id="PF00892"/>
    </source>
</evidence>
<dbReference type="InterPro" id="IPR000620">
    <property type="entry name" value="EamA_dom"/>
</dbReference>
<dbReference type="InterPro" id="IPR050638">
    <property type="entry name" value="AA-Vitamin_Transporters"/>
</dbReference>
<dbReference type="PANTHER" id="PTHR32322">
    <property type="entry name" value="INNER MEMBRANE TRANSPORTER"/>
    <property type="match status" value="1"/>
</dbReference>
<name>A0A433SBY9_9BURK</name>
<organism evidence="8 9">
    <name type="scientific">Saezia sanguinis</name>
    <dbReference type="NCBI Taxonomy" id="1965230"/>
    <lineage>
        <taxon>Bacteria</taxon>
        <taxon>Pseudomonadati</taxon>
        <taxon>Pseudomonadota</taxon>
        <taxon>Betaproteobacteria</taxon>
        <taxon>Burkholderiales</taxon>
        <taxon>Saeziaceae</taxon>
        <taxon>Saezia</taxon>
    </lineage>
</organism>
<comment type="subcellular location">
    <subcellularLocation>
        <location evidence="1">Membrane</location>
        <topology evidence="1">Multi-pass membrane protein</topology>
    </subcellularLocation>
</comment>
<proteinExistence type="inferred from homology"/>
<evidence type="ECO:0000256" key="5">
    <source>
        <dbReference type="ARBA" id="ARBA00023136"/>
    </source>
</evidence>
<feature type="transmembrane region" description="Helical" evidence="6">
    <location>
        <begin position="41"/>
        <end position="61"/>
    </location>
</feature>
<evidence type="ECO:0000313" key="9">
    <source>
        <dbReference type="Proteomes" id="UP000286947"/>
    </source>
</evidence>
<feature type="domain" description="EamA" evidence="7">
    <location>
        <begin position="7"/>
        <end position="139"/>
    </location>
</feature>
<evidence type="ECO:0000256" key="3">
    <source>
        <dbReference type="ARBA" id="ARBA00022692"/>
    </source>
</evidence>
<evidence type="ECO:0000256" key="4">
    <source>
        <dbReference type="ARBA" id="ARBA00022989"/>
    </source>
</evidence>
<accession>A0A433SBY9</accession>
<dbReference type="RefSeq" id="WP_126980186.1">
    <property type="nucleotide sequence ID" value="NZ_PQSP01000005.1"/>
</dbReference>
<keyword evidence="4 6" id="KW-1133">Transmembrane helix</keyword>